<keyword evidence="1" id="KW-1133">Transmembrane helix</keyword>
<evidence type="ECO:0000256" key="1">
    <source>
        <dbReference type="SAM" id="Phobius"/>
    </source>
</evidence>
<organism evidence="2 3">
    <name type="scientific">Tectimicrobiota bacterium</name>
    <dbReference type="NCBI Taxonomy" id="2528274"/>
    <lineage>
        <taxon>Bacteria</taxon>
        <taxon>Pseudomonadati</taxon>
        <taxon>Nitrospinota/Tectimicrobiota group</taxon>
        <taxon>Candidatus Tectimicrobiota</taxon>
    </lineage>
</organism>
<comment type="caution">
    <text evidence="2">The sequence shown here is derived from an EMBL/GenBank/DDBJ whole genome shotgun (WGS) entry which is preliminary data.</text>
</comment>
<name>A0A937W3C5_UNCTE</name>
<protein>
    <submittedName>
        <fullName evidence="2">Methyl-accepting chemotaxis protein</fullName>
    </submittedName>
</protein>
<gene>
    <name evidence="2" type="ORF">FJZ47_12635</name>
</gene>
<keyword evidence="1" id="KW-0812">Transmembrane</keyword>
<proteinExistence type="predicted"/>
<dbReference type="EMBL" id="VGLS01000369">
    <property type="protein sequence ID" value="MBM3224634.1"/>
    <property type="molecule type" value="Genomic_DNA"/>
</dbReference>
<dbReference type="Proteomes" id="UP000712673">
    <property type="component" value="Unassembled WGS sequence"/>
</dbReference>
<feature type="transmembrane region" description="Helical" evidence="1">
    <location>
        <begin position="12"/>
        <end position="33"/>
    </location>
</feature>
<evidence type="ECO:0000313" key="3">
    <source>
        <dbReference type="Proteomes" id="UP000712673"/>
    </source>
</evidence>
<dbReference type="AlphaFoldDB" id="A0A937W3C5"/>
<feature type="transmembrane region" description="Helical" evidence="1">
    <location>
        <begin position="197"/>
        <end position="217"/>
    </location>
</feature>
<reference evidence="2" key="1">
    <citation type="submission" date="2019-03" db="EMBL/GenBank/DDBJ databases">
        <title>Lake Tanganyika Metagenome-Assembled Genomes (MAGs).</title>
        <authorList>
            <person name="Tran P."/>
        </authorList>
    </citation>
    <scope>NUCLEOTIDE SEQUENCE</scope>
    <source>
        <strain evidence="2">K_DeepCast_65m_m2_066</strain>
    </source>
</reference>
<evidence type="ECO:0000313" key="2">
    <source>
        <dbReference type="EMBL" id="MBM3224634.1"/>
    </source>
</evidence>
<keyword evidence="1" id="KW-0472">Membrane</keyword>
<feature type="non-terminal residue" evidence="2">
    <location>
        <position position="224"/>
    </location>
</feature>
<sequence length="224" mass="24970">MKRLLAALTVRTKLFVLISACVLGFSAFGWLAFTTLSLVKVNGPYYQRIAQSKDLIADILPPPEYIIESYLVAMQMADTEDAAQLTALAEKSQTLRKDFETRHTFWLQELSADALRETLVVTAYQPAVDFFNLWEQAFLPALRRGDRAQARTVLREAMAPKYEEHRAAIDTVVTMATQRNKEDEQAAADIIAQVTRVLIACGVGAVVFLVCCGWSIARAITKPL</sequence>
<accession>A0A937W3C5</accession>